<gene>
    <name evidence="2" type="ORF">EI545_12005</name>
</gene>
<feature type="transmembrane region" description="Helical" evidence="1">
    <location>
        <begin position="29"/>
        <end position="50"/>
    </location>
</feature>
<evidence type="ECO:0008006" key="4">
    <source>
        <dbReference type="Google" id="ProtNLM"/>
    </source>
</evidence>
<dbReference type="Proteomes" id="UP000282002">
    <property type="component" value="Chromosome"/>
</dbReference>
<dbReference type="AlphaFoldDB" id="A0A3S8UC45"/>
<feature type="transmembrane region" description="Helical" evidence="1">
    <location>
        <begin position="6"/>
        <end position="22"/>
    </location>
</feature>
<evidence type="ECO:0000313" key="2">
    <source>
        <dbReference type="EMBL" id="AZL61150.1"/>
    </source>
</evidence>
<proteinExistence type="predicted"/>
<evidence type="ECO:0000313" key="3">
    <source>
        <dbReference type="Proteomes" id="UP000282002"/>
    </source>
</evidence>
<dbReference type="EMBL" id="CP034328">
    <property type="protein sequence ID" value="AZL61150.1"/>
    <property type="molecule type" value="Genomic_DNA"/>
</dbReference>
<feature type="transmembrane region" description="Helical" evidence="1">
    <location>
        <begin position="56"/>
        <end position="72"/>
    </location>
</feature>
<dbReference type="OrthoDB" id="7745385at2"/>
<protein>
    <recommendedName>
        <fullName evidence="4">NfeD family protein</fullName>
    </recommendedName>
</protein>
<dbReference type="KEGG" id="taw:EI545_12005"/>
<evidence type="ECO:0000256" key="1">
    <source>
        <dbReference type="SAM" id="Phobius"/>
    </source>
</evidence>
<keyword evidence="3" id="KW-1185">Reference proteome</keyword>
<reference evidence="2 3" key="1">
    <citation type="submission" date="2018-12" db="EMBL/GenBank/DDBJ databases">
        <title>Complete genome sequencing of Tabrizicola sp. K13M18.</title>
        <authorList>
            <person name="Bae J.-W."/>
        </authorList>
    </citation>
    <scope>NUCLEOTIDE SEQUENCE [LARGE SCALE GENOMIC DNA]</scope>
    <source>
        <strain evidence="2 3">K13M18</strain>
    </source>
</reference>
<name>A0A3S8UC45_9RHOB</name>
<organism evidence="2 3">
    <name type="scientific">Tabrizicola piscis</name>
    <dbReference type="NCBI Taxonomy" id="2494374"/>
    <lineage>
        <taxon>Bacteria</taxon>
        <taxon>Pseudomonadati</taxon>
        <taxon>Pseudomonadota</taxon>
        <taxon>Alphaproteobacteria</taxon>
        <taxon>Rhodobacterales</taxon>
        <taxon>Paracoccaceae</taxon>
        <taxon>Tabrizicola</taxon>
    </lineage>
</organism>
<keyword evidence="1" id="KW-0812">Transmembrane</keyword>
<sequence length="94" mass="10102">MIHGIAATWWAWVVLGFALGVLEVMAPGYIFLGFAIGAVLTGILVGLGLAPAGLPALIFIFAVASVISWLVLRRTVGVRKGQVKIWDRDINDDR</sequence>
<accession>A0A3S8UC45</accession>
<keyword evidence="1" id="KW-1133">Transmembrane helix</keyword>
<keyword evidence="1" id="KW-0472">Membrane</keyword>
<dbReference type="RefSeq" id="WP_125327441.1">
    <property type="nucleotide sequence ID" value="NZ_CP034328.1"/>
</dbReference>